<protein>
    <submittedName>
        <fullName evidence="2">Uncharacterized protein</fullName>
    </submittedName>
</protein>
<proteinExistence type="predicted"/>
<comment type="caution">
    <text evidence="2">The sequence shown here is derived from an EMBL/GenBank/DDBJ whole genome shotgun (WGS) entry which is preliminary data.</text>
</comment>
<organism evidence="2 3">
    <name type="scientific">Mycobacterium kansasii</name>
    <dbReference type="NCBI Taxonomy" id="1768"/>
    <lineage>
        <taxon>Bacteria</taxon>
        <taxon>Bacillati</taxon>
        <taxon>Actinomycetota</taxon>
        <taxon>Actinomycetes</taxon>
        <taxon>Mycobacteriales</taxon>
        <taxon>Mycobacteriaceae</taxon>
        <taxon>Mycobacterium</taxon>
    </lineage>
</organism>
<evidence type="ECO:0000313" key="2">
    <source>
        <dbReference type="EMBL" id="OOK77031.1"/>
    </source>
</evidence>
<accession>A0A1V3XF11</accession>
<dbReference type="Proteomes" id="UP000188532">
    <property type="component" value="Unassembled WGS sequence"/>
</dbReference>
<evidence type="ECO:0000313" key="4">
    <source>
        <dbReference type="Proteomes" id="UP000189229"/>
    </source>
</evidence>
<dbReference type="Proteomes" id="UP000189229">
    <property type="component" value="Unassembled WGS sequence"/>
</dbReference>
<dbReference type="EMBL" id="MVBM01000004">
    <property type="protein sequence ID" value="OOK73400.1"/>
    <property type="molecule type" value="Genomic_DNA"/>
</dbReference>
<dbReference type="EMBL" id="MVBN01000003">
    <property type="protein sequence ID" value="OOK77031.1"/>
    <property type="molecule type" value="Genomic_DNA"/>
</dbReference>
<dbReference type="AlphaFoldDB" id="A0A1V3XF11"/>
<evidence type="ECO:0000313" key="3">
    <source>
        <dbReference type="Proteomes" id="UP000188532"/>
    </source>
</evidence>
<name>A0A1V3XF11_MYCKA</name>
<sequence>MPMPAGSSTRPTSSEFPRYEFCCVTTSPKTPSGLFQARPGKVTRQA</sequence>
<evidence type="ECO:0000313" key="1">
    <source>
        <dbReference type="EMBL" id="OOK73400.1"/>
    </source>
</evidence>
<reference evidence="3 4" key="1">
    <citation type="submission" date="2017-02" db="EMBL/GenBank/DDBJ databases">
        <title>Complete genome sequences of Mycobacterium kansasii strains isolated from rhesus macaques.</title>
        <authorList>
            <person name="Panda A."/>
            <person name="Nagaraj S."/>
            <person name="Zhao X."/>
            <person name="Tettelin H."/>
            <person name="Detolla L.J."/>
        </authorList>
    </citation>
    <scope>NUCLEOTIDE SEQUENCE [LARGE SCALE GENOMIC DNA]</scope>
    <source>
        <strain evidence="2 3">11-3469</strain>
        <strain evidence="1 4">11-3813</strain>
    </source>
</reference>
<gene>
    <name evidence="2" type="ORF">BZL29_3874</name>
    <name evidence="1" type="ORF">BZL30_4894</name>
</gene>